<feature type="region of interest" description="Disordered" evidence="1">
    <location>
        <begin position="1"/>
        <end position="49"/>
    </location>
</feature>
<dbReference type="RefSeq" id="XP_055895713.1">
    <property type="nucleotide sequence ID" value="XM_056039738.1"/>
</dbReference>
<dbReference type="InterPro" id="IPR040350">
    <property type="entry name" value="TMEM272"/>
</dbReference>
<accession>A0A9W3B8E0</accession>
<protein>
    <submittedName>
        <fullName evidence="4">Transmembrane protein 272-like</fullName>
    </submittedName>
</protein>
<dbReference type="OrthoDB" id="6157510at2759"/>
<organism evidence="3 4">
    <name type="scientific">Biomphalaria glabrata</name>
    <name type="common">Bloodfluke planorb</name>
    <name type="synonym">Freshwater snail</name>
    <dbReference type="NCBI Taxonomy" id="6526"/>
    <lineage>
        <taxon>Eukaryota</taxon>
        <taxon>Metazoa</taxon>
        <taxon>Spiralia</taxon>
        <taxon>Lophotrochozoa</taxon>
        <taxon>Mollusca</taxon>
        <taxon>Gastropoda</taxon>
        <taxon>Heterobranchia</taxon>
        <taxon>Euthyneura</taxon>
        <taxon>Panpulmonata</taxon>
        <taxon>Hygrophila</taxon>
        <taxon>Lymnaeoidea</taxon>
        <taxon>Planorbidae</taxon>
        <taxon>Biomphalaria</taxon>
    </lineage>
</organism>
<feature type="compositionally biased region" description="Basic residues" evidence="1">
    <location>
        <begin position="13"/>
        <end position="24"/>
    </location>
</feature>
<sequence>MSMLIRTGTLVRKSSRKATIRRTKSAGSTTSGSHPRPLDNDGLSSATSSVPGTPIAKLHNLYTDPILSSSPGKSSVTTNSTVVSYEDHRQVFKTHIERTYSTDQGSYTTNQDTVLQIEEAKKESDNICDFICSSAQIICSSTFITAAVALSMIVPVVMIALGVKFLDDCPLEPKIPIFHLVGGCFWLVKIGITLWRSIQQRHQGSLDNLYDSVSSQRGVTSRTYRTMDVLLSLFLLAWHILGTIWVLSIWRPKFKAMLHRPSQWCERSLYFFSVAIIVAVYAVVILVVLGMCCLTCIYKASSSNGRHR</sequence>
<feature type="transmembrane region" description="Helical" evidence="2">
    <location>
        <begin position="229"/>
        <end position="250"/>
    </location>
</feature>
<keyword evidence="2" id="KW-1133">Transmembrane helix</keyword>
<gene>
    <name evidence="4" type="primary">LOC106061921</name>
</gene>
<feature type="transmembrane region" description="Helical" evidence="2">
    <location>
        <begin position="143"/>
        <end position="163"/>
    </location>
</feature>
<keyword evidence="2" id="KW-0812">Transmembrane</keyword>
<keyword evidence="2" id="KW-0472">Membrane</keyword>
<evidence type="ECO:0000256" key="2">
    <source>
        <dbReference type="SAM" id="Phobius"/>
    </source>
</evidence>
<evidence type="ECO:0000313" key="4">
    <source>
        <dbReference type="RefSeq" id="XP_055895713.1"/>
    </source>
</evidence>
<dbReference type="PANTHER" id="PTHR33444">
    <property type="entry name" value="SI:DKEY-19B23.12-RELATED"/>
    <property type="match status" value="1"/>
</dbReference>
<evidence type="ECO:0000313" key="3">
    <source>
        <dbReference type="Proteomes" id="UP001165740"/>
    </source>
</evidence>
<dbReference type="AlphaFoldDB" id="A0A9W3B8E0"/>
<feature type="transmembrane region" description="Helical" evidence="2">
    <location>
        <begin position="270"/>
        <end position="298"/>
    </location>
</feature>
<proteinExistence type="predicted"/>
<reference evidence="4" key="1">
    <citation type="submission" date="2025-08" db="UniProtKB">
        <authorList>
            <consortium name="RefSeq"/>
        </authorList>
    </citation>
    <scope>IDENTIFICATION</scope>
</reference>
<feature type="transmembrane region" description="Helical" evidence="2">
    <location>
        <begin position="175"/>
        <end position="195"/>
    </location>
</feature>
<dbReference type="PANTHER" id="PTHR33444:SF7">
    <property type="entry name" value="TRANSMEMBRANE PROTEIN 272"/>
    <property type="match status" value="1"/>
</dbReference>
<dbReference type="Proteomes" id="UP001165740">
    <property type="component" value="Chromosome 8"/>
</dbReference>
<dbReference type="GeneID" id="106061921"/>
<name>A0A9W3B8E0_BIOGL</name>
<keyword evidence="3" id="KW-1185">Reference proteome</keyword>
<evidence type="ECO:0000256" key="1">
    <source>
        <dbReference type="SAM" id="MobiDB-lite"/>
    </source>
</evidence>
<dbReference type="OMA" id="RILATMW"/>